<dbReference type="AlphaFoldDB" id="A0A521FAW2"/>
<evidence type="ECO:0000313" key="3">
    <source>
        <dbReference type="Proteomes" id="UP000317557"/>
    </source>
</evidence>
<dbReference type="InterPro" id="IPR007403">
    <property type="entry name" value="DUF456"/>
</dbReference>
<feature type="transmembrane region" description="Helical" evidence="1">
    <location>
        <begin position="6"/>
        <end position="33"/>
    </location>
</feature>
<protein>
    <recommendedName>
        <fullName evidence="4">DUF456 domain-containing protein</fullName>
    </recommendedName>
</protein>
<evidence type="ECO:0000256" key="1">
    <source>
        <dbReference type="SAM" id="Phobius"/>
    </source>
</evidence>
<reference evidence="2 3" key="1">
    <citation type="submission" date="2017-05" db="EMBL/GenBank/DDBJ databases">
        <authorList>
            <person name="Varghese N."/>
            <person name="Submissions S."/>
        </authorList>
    </citation>
    <scope>NUCLEOTIDE SEQUENCE [LARGE SCALE GENOMIC DNA]</scope>
    <source>
        <strain evidence="2 3">DSM 21985</strain>
    </source>
</reference>
<accession>A0A521FAW2</accession>
<feature type="transmembrane region" description="Helical" evidence="1">
    <location>
        <begin position="84"/>
        <end position="107"/>
    </location>
</feature>
<keyword evidence="1" id="KW-0812">Transmembrane</keyword>
<gene>
    <name evidence="2" type="ORF">SAMN06265219_11682</name>
</gene>
<proteinExistence type="predicted"/>
<dbReference type="PANTHER" id="PTHR39165">
    <property type="entry name" value="IG HYPOTHETICAL 17883"/>
    <property type="match status" value="1"/>
</dbReference>
<dbReference type="EMBL" id="FXTP01000016">
    <property type="protein sequence ID" value="SMO93315.1"/>
    <property type="molecule type" value="Genomic_DNA"/>
</dbReference>
<feature type="transmembrane region" description="Helical" evidence="1">
    <location>
        <begin position="128"/>
        <end position="153"/>
    </location>
</feature>
<dbReference type="RefSeq" id="WP_142455796.1">
    <property type="nucleotide sequence ID" value="NZ_FXTP01000016.1"/>
</dbReference>
<name>A0A521FAW2_9BACT</name>
<dbReference type="PANTHER" id="PTHR39165:SF1">
    <property type="entry name" value="DUF456 DOMAIN-CONTAINING PROTEIN"/>
    <property type="match status" value="1"/>
</dbReference>
<dbReference type="OrthoDB" id="9808460at2"/>
<organism evidence="2 3">
    <name type="scientific">Gracilimonas mengyeensis</name>
    <dbReference type="NCBI Taxonomy" id="1302730"/>
    <lineage>
        <taxon>Bacteria</taxon>
        <taxon>Pseudomonadati</taxon>
        <taxon>Balneolota</taxon>
        <taxon>Balneolia</taxon>
        <taxon>Balneolales</taxon>
        <taxon>Balneolaceae</taxon>
        <taxon>Gracilimonas</taxon>
    </lineage>
</organism>
<evidence type="ECO:0000313" key="2">
    <source>
        <dbReference type="EMBL" id="SMO93315.1"/>
    </source>
</evidence>
<evidence type="ECO:0008006" key="4">
    <source>
        <dbReference type="Google" id="ProtNLM"/>
    </source>
</evidence>
<keyword evidence="1" id="KW-1133">Transmembrane helix</keyword>
<keyword evidence="1" id="KW-0472">Membrane</keyword>
<keyword evidence="3" id="KW-1185">Reference proteome</keyword>
<feature type="transmembrane region" description="Helical" evidence="1">
    <location>
        <begin position="45"/>
        <end position="64"/>
    </location>
</feature>
<dbReference type="Pfam" id="PF04306">
    <property type="entry name" value="DUF456"/>
    <property type="match status" value="1"/>
</dbReference>
<sequence length="156" mass="16547">MELIWIILGALLIFIGIAGALLPVMPGLPFSYLGLIILQIVHQPFSVLFMLVWAIIVVVVSFVLDNAIPAWSTKKFGGSPYGVTGSIVGLIAGLFFPPLGFIVGPLAGAFVGEMIAGNKSDRALKSAFGAFVGFLFATGLKVMAAGMMAWYYFSNI</sequence>
<dbReference type="Proteomes" id="UP000317557">
    <property type="component" value="Unassembled WGS sequence"/>
</dbReference>